<proteinExistence type="predicted"/>
<protein>
    <submittedName>
        <fullName evidence="1">Uncharacterized protein</fullName>
    </submittedName>
</protein>
<gene>
    <name evidence="1" type="ORF">BDN70DRAFT_937435</name>
</gene>
<dbReference type="EMBL" id="MU155442">
    <property type="protein sequence ID" value="KAF9473445.1"/>
    <property type="molecule type" value="Genomic_DNA"/>
</dbReference>
<comment type="caution">
    <text evidence="1">The sequence shown here is derived from an EMBL/GenBank/DDBJ whole genome shotgun (WGS) entry which is preliminary data.</text>
</comment>
<name>A0A9P5YRK4_9AGAR</name>
<dbReference type="AlphaFoldDB" id="A0A9P5YRK4"/>
<evidence type="ECO:0000313" key="2">
    <source>
        <dbReference type="Proteomes" id="UP000807469"/>
    </source>
</evidence>
<dbReference type="Proteomes" id="UP000807469">
    <property type="component" value="Unassembled WGS sequence"/>
</dbReference>
<keyword evidence="2" id="KW-1185">Reference proteome</keyword>
<evidence type="ECO:0000313" key="1">
    <source>
        <dbReference type="EMBL" id="KAF9473445.1"/>
    </source>
</evidence>
<reference evidence="1" key="1">
    <citation type="submission" date="2020-11" db="EMBL/GenBank/DDBJ databases">
        <authorList>
            <consortium name="DOE Joint Genome Institute"/>
            <person name="Ahrendt S."/>
            <person name="Riley R."/>
            <person name="Andreopoulos W."/>
            <person name="Labutti K."/>
            <person name="Pangilinan J."/>
            <person name="Ruiz-Duenas F.J."/>
            <person name="Barrasa J.M."/>
            <person name="Sanchez-Garcia M."/>
            <person name="Camarero S."/>
            <person name="Miyauchi S."/>
            <person name="Serrano A."/>
            <person name="Linde D."/>
            <person name="Babiker R."/>
            <person name="Drula E."/>
            <person name="Ayuso-Fernandez I."/>
            <person name="Pacheco R."/>
            <person name="Padilla G."/>
            <person name="Ferreira P."/>
            <person name="Barriuso J."/>
            <person name="Kellner H."/>
            <person name="Castanera R."/>
            <person name="Alfaro M."/>
            <person name="Ramirez L."/>
            <person name="Pisabarro A.G."/>
            <person name="Kuo A."/>
            <person name="Tritt A."/>
            <person name="Lipzen A."/>
            <person name="He G."/>
            <person name="Yan M."/>
            <person name="Ng V."/>
            <person name="Cullen D."/>
            <person name="Martin F."/>
            <person name="Rosso M.-N."/>
            <person name="Henrissat B."/>
            <person name="Hibbett D."/>
            <person name="Martinez A.T."/>
            <person name="Grigoriev I.V."/>
        </authorList>
    </citation>
    <scope>NUCLEOTIDE SEQUENCE</scope>
    <source>
        <strain evidence="1">CIRM-BRFM 674</strain>
    </source>
</reference>
<accession>A0A9P5YRK4</accession>
<organism evidence="1 2">
    <name type="scientific">Pholiota conissans</name>
    <dbReference type="NCBI Taxonomy" id="109636"/>
    <lineage>
        <taxon>Eukaryota</taxon>
        <taxon>Fungi</taxon>
        <taxon>Dikarya</taxon>
        <taxon>Basidiomycota</taxon>
        <taxon>Agaricomycotina</taxon>
        <taxon>Agaricomycetes</taxon>
        <taxon>Agaricomycetidae</taxon>
        <taxon>Agaricales</taxon>
        <taxon>Agaricineae</taxon>
        <taxon>Strophariaceae</taxon>
        <taxon>Pholiota</taxon>
    </lineage>
</organism>
<sequence length="264" mass="29609">MYARMWSGDIYAHQINTAHRPSSESLIQLQVASRVAIRLSATSLSNAKALLALSEYAYIPENRAFAIMRYTSDFLWKRLPPLHEHEHSSTSSLSSHPSFCSSFEVAQSLSLTSSIDSRSHLLSSSKSFFYSSSSGVSVVDPHPHWIRSCVVRRNIRFAPALSWIRSCAIVDIVDPCVLVLALAVQHAMRHPNLLLQAPQFHLASRSGFTLTRRNTCAFAYIHSFTNNAITHTHICMRHKPEASQAPARRYRAGAVPWMWICDGC</sequence>